<dbReference type="InterPro" id="IPR018490">
    <property type="entry name" value="cNMP-bd_dom_sf"/>
</dbReference>
<keyword evidence="3 8" id="KW-0418">Kinase</keyword>
<dbReference type="EC" id="2.7.13.3" evidence="2"/>
<dbReference type="SMART" id="SM00100">
    <property type="entry name" value="cNMP"/>
    <property type="match status" value="1"/>
</dbReference>
<protein>
    <recommendedName>
        <fullName evidence="2">histidine kinase</fullName>
        <ecNumber evidence="2">2.7.13.3</ecNumber>
    </recommendedName>
</protein>
<evidence type="ECO:0000256" key="5">
    <source>
        <dbReference type="SAM" id="MobiDB-lite"/>
    </source>
</evidence>
<dbReference type="EMBL" id="VFQE01000001">
    <property type="protein sequence ID" value="TQN43297.1"/>
    <property type="molecule type" value="Genomic_DNA"/>
</dbReference>
<evidence type="ECO:0000259" key="7">
    <source>
        <dbReference type="PROSITE" id="PS50109"/>
    </source>
</evidence>
<dbReference type="InterPro" id="IPR003594">
    <property type="entry name" value="HATPase_dom"/>
</dbReference>
<dbReference type="GO" id="GO:0004673">
    <property type="term" value="F:protein histidine kinase activity"/>
    <property type="evidence" value="ECO:0007669"/>
    <property type="project" value="UniProtKB-EC"/>
</dbReference>
<name>A0A543PGW1_9ACTN</name>
<dbReference type="CDD" id="cd00038">
    <property type="entry name" value="CAP_ED"/>
    <property type="match status" value="1"/>
</dbReference>
<reference evidence="8 9" key="1">
    <citation type="submission" date="2019-06" db="EMBL/GenBank/DDBJ databases">
        <title>Sequencing the genomes of 1000 actinobacteria strains.</title>
        <authorList>
            <person name="Klenk H.-P."/>
        </authorList>
    </citation>
    <scope>NUCLEOTIDE SEQUENCE [LARGE SCALE GENOMIC DNA]</scope>
    <source>
        <strain evidence="8 9">DSM 46837</strain>
    </source>
</reference>
<dbReference type="PROSITE" id="PS50042">
    <property type="entry name" value="CNMP_BINDING_3"/>
    <property type="match status" value="1"/>
</dbReference>
<evidence type="ECO:0000256" key="2">
    <source>
        <dbReference type="ARBA" id="ARBA00012438"/>
    </source>
</evidence>
<comment type="caution">
    <text evidence="8">The sequence shown here is derived from an EMBL/GenBank/DDBJ whole genome shotgun (WGS) entry which is preliminary data.</text>
</comment>
<dbReference type="InterPro" id="IPR014710">
    <property type="entry name" value="RmlC-like_jellyroll"/>
</dbReference>
<evidence type="ECO:0000259" key="6">
    <source>
        <dbReference type="PROSITE" id="PS50042"/>
    </source>
</evidence>
<dbReference type="Gene3D" id="2.60.120.10">
    <property type="entry name" value="Jelly Rolls"/>
    <property type="match status" value="1"/>
</dbReference>
<evidence type="ECO:0000256" key="1">
    <source>
        <dbReference type="ARBA" id="ARBA00000085"/>
    </source>
</evidence>
<feature type="compositionally biased region" description="Low complexity" evidence="5">
    <location>
        <begin position="460"/>
        <end position="485"/>
    </location>
</feature>
<dbReference type="InterPro" id="IPR004358">
    <property type="entry name" value="Sig_transdc_His_kin-like_C"/>
</dbReference>
<dbReference type="InterPro" id="IPR000595">
    <property type="entry name" value="cNMP-bd_dom"/>
</dbReference>
<dbReference type="Proteomes" id="UP000319865">
    <property type="component" value="Unassembled WGS sequence"/>
</dbReference>
<comment type="catalytic activity">
    <reaction evidence="1">
        <text>ATP + protein L-histidine = ADP + protein N-phospho-L-histidine.</text>
        <dbReference type="EC" id="2.7.13.3"/>
    </reaction>
</comment>
<dbReference type="OrthoDB" id="9764154at2"/>
<proteinExistence type="predicted"/>
<feature type="region of interest" description="Disordered" evidence="5">
    <location>
        <begin position="447"/>
        <end position="485"/>
    </location>
</feature>
<dbReference type="SUPFAM" id="SSF51206">
    <property type="entry name" value="cAMP-binding domain-like"/>
    <property type="match status" value="1"/>
</dbReference>
<dbReference type="PANTHER" id="PTHR43065">
    <property type="entry name" value="SENSOR HISTIDINE KINASE"/>
    <property type="match status" value="1"/>
</dbReference>
<evidence type="ECO:0000313" key="9">
    <source>
        <dbReference type="Proteomes" id="UP000319865"/>
    </source>
</evidence>
<dbReference type="InterPro" id="IPR005467">
    <property type="entry name" value="His_kinase_dom"/>
</dbReference>
<feature type="domain" description="Histidine kinase" evidence="7">
    <location>
        <begin position="221"/>
        <end position="444"/>
    </location>
</feature>
<dbReference type="RefSeq" id="WP_142025811.1">
    <property type="nucleotide sequence ID" value="NZ_VFQE01000001.1"/>
</dbReference>
<keyword evidence="3 8" id="KW-0808">Transferase</keyword>
<dbReference type="SMART" id="SM00387">
    <property type="entry name" value="HATPase_c"/>
    <property type="match status" value="1"/>
</dbReference>
<feature type="domain" description="Cyclic nucleotide-binding" evidence="6">
    <location>
        <begin position="17"/>
        <end position="119"/>
    </location>
</feature>
<dbReference type="PROSITE" id="PS00889">
    <property type="entry name" value="CNMP_BINDING_2"/>
    <property type="match status" value="1"/>
</dbReference>
<dbReference type="PROSITE" id="PS50109">
    <property type="entry name" value="HIS_KIN"/>
    <property type="match status" value="1"/>
</dbReference>
<evidence type="ECO:0000256" key="4">
    <source>
        <dbReference type="ARBA" id="ARBA00023012"/>
    </source>
</evidence>
<dbReference type="Pfam" id="PF02518">
    <property type="entry name" value="HATPase_c"/>
    <property type="match status" value="1"/>
</dbReference>
<dbReference type="PANTHER" id="PTHR43065:SF48">
    <property type="entry name" value="HISTIDINE KINASE"/>
    <property type="match status" value="1"/>
</dbReference>
<dbReference type="SUPFAM" id="SSF55874">
    <property type="entry name" value="ATPase domain of HSP90 chaperone/DNA topoisomerase II/histidine kinase"/>
    <property type="match status" value="1"/>
</dbReference>
<dbReference type="InterPro" id="IPR036890">
    <property type="entry name" value="HATPase_C_sf"/>
</dbReference>
<evidence type="ECO:0000313" key="8">
    <source>
        <dbReference type="EMBL" id="TQN43297.1"/>
    </source>
</evidence>
<accession>A0A543PGW1</accession>
<keyword evidence="4" id="KW-0902">Two-component regulatory system</keyword>
<dbReference type="Gene3D" id="1.10.287.130">
    <property type="match status" value="1"/>
</dbReference>
<sequence length="485" mass="50325">MTDAAGDVVAALRSSNLFAELPDRDVTELAAEGRTVEVPAGAVLMAEGDPSDALLVVLDGELEVTRDGGGAHLLLNVCTRGDLLGELGVLQGLPRSATVRARTRARVRRIGGDALDRLLAHPGSARALVQAITRRLAREEALLRQRERMAALGALAAGLLHEVNNPAAAVARSAARLRALLSADSPAGPLRALAAAAPGDPLARSDAATAIAGVLRRAAPGLTRAAAEQLAGLGVDPRALEGALAGLRPEERAGAVRDLLRATEVSALLEELAAAAEHLSRIVTGVRPLAYSADQGLTEVDLHAGLEQALVLVRHKIPPEIVVVRDLDAGARYVEGRAADLALVWVNLLDNAVAAVGQRGTLTVRTRPAGDRVEVDVENTGPPVPPEVLERAFDAFFTTKPVGEGTGLGLATSLAVVTQQHGGELTLTSADGVTRARVVLPRRAWRRYYAPSPAGPPEPRSTSSPRQRPARSASPTSAPSATTGA</sequence>
<dbReference type="Pfam" id="PF00027">
    <property type="entry name" value="cNMP_binding"/>
    <property type="match status" value="1"/>
</dbReference>
<organism evidence="8 9">
    <name type="scientific">Blastococcus colisei</name>
    <dbReference type="NCBI Taxonomy" id="1564162"/>
    <lineage>
        <taxon>Bacteria</taxon>
        <taxon>Bacillati</taxon>
        <taxon>Actinomycetota</taxon>
        <taxon>Actinomycetes</taxon>
        <taxon>Geodermatophilales</taxon>
        <taxon>Geodermatophilaceae</taxon>
        <taxon>Blastococcus</taxon>
    </lineage>
</organism>
<dbReference type="Gene3D" id="3.30.565.10">
    <property type="entry name" value="Histidine kinase-like ATPase, C-terminal domain"/>
    <property type="match status" value="1"/>
</dbReference>
<dbReference type="PRINTS" id="PR00344">
    <property type="entry name" value="BCTRLSENSOR"/>
</dbReference>
<evidence type="ECO:0000256" key="3">
    <source>
        <dbReference type="ARBA" id="ARBA00022777"/>
    </source>
</evidence>
<dbReference type="AlphaFoldDB" id="A0A543PGW1"/>
<dbReference type="InterPro" id="IPR018488">
    <property type="entry name" value="cNMP-bd_CS"/>
</dbReference>
<gene>
    <name evidence="8" type="ORF">FHU33_2735</name>
</gene>
<dbReference type="GO" id="GO:0000160">
    <property type="term" value="P:phosphorelay signal transduction system"/>
    <property type="evidence" value="ECO:0007669"/>
    <property type="project" value="UniProtKB-KW"/>
</dbReference>
<keyword evidence="9" id="KW-1185">Reference proteome</keyword>